<evidence type="ECO:0000256" key="7">
    <source>
        <dbReference type="SAM" id="MobiDB-lite"/>
    </source>
</evidence>
<evidence type="ECO:0000256" key="2">
    <source>
        <dbReference type="ARBA" id="ARBA00022692"/>
    </source>
</evidence>
<dbReference type="EMBL" id="MRZV01001724">
    <property type="protein sequence ID" value="PIK36185.1"/>
    <property type="molecule type" value="Genomic_DNA"/>
</dbReference>
<feature type="region of interest" description="Disordered" evidence="7">
    <location>
        <begin position="603"/>
        <end position="628"/>
    </location>
</feature>
<feature type="transmembrane region" description="Helical" evidence="8">
    <location>
        <begin position="377"/>
        <end position="399"/>
    </location>
</feature>
<comment type="caution">
    <text evidence="11">The sequence shown here is derived from an EMBL/GenBank/DDBJ whole genome shotgun (WGS) entry which is preliminary data.</text>
</comment>
<dbReference type="PROSITE" id="PS50221">
    <property type="entry name" value="GAIN_B"/>
    <property type="match status" value="1"/>
</dbReference>
<dbReference type="InterPro" id="IPR017981">
    <property type="entry name" value="GPCR_2-like_7TM"/>
</dbReference>
<dbReference type="InterPro" id="IPR017983">
    <property type="entry name" value="GPCR_2_secretin-like_CS"/>
</dbReference>
<proteinExistence type="predicted"/>
<dbReference type="PRINTS" id="PR00249">
    <property type="entry name" value="GPCRSECRETIN"/>
</dbReference>
<dbReference type="InterPro" id="IPR000203">
    <property type="entry name" value="GPS"/>
</dbReference>
<dbReference type="InterPro" id="IPR048072">
    <property type="entry name" value="7tmB2_latrophilin-like"/>
</dbReference>
<feature type="transmembrane region" description="Helical" evidence="8">
    <location>
        <begin position="225"/>
        <end position="243"/>
    </location>
</feature>
<comment type="subcellular location">
    <subcellularLocation>
        <location evidence="1">Membrane</location>
        <topology evidence="1">Multi-pass membrane protein</topology>
    </subcellularLocation>
</comment>
<dbReference type="STRING" id="307972.A0A2G8JKC4"/>
<dbReference type="SUPFAM" id="SSF81321">
    <property type="entry name" value="Family A G protein-coupled receptor-like"/>
    <property type="match status" value="1"/>
</dbReference>
<feature type="compositionally biased region" description="Basic and acidic residues" evidence="7">
    <location>
        <begin position="753"/>
        <end position="764"/>
    </location>
</feature>
<dbReference type="GO" id="GO:0005886">
    <property type="term" value="C:plasma membrane"/>
    <property type="evidence" value="ECO:0007669"/>
    <property type="project" value="UniProtKB-SubCell"/>
</dbReference>
<evidence type="ECO:0000259" key="10">
    <source>
        <dbReference type="PROSITE" id="PS50261"/>
    </source>
</evidence>
<evidence type="ECO:0000256" key="5">
    <source>
        <dbReference type="ARBA" id="ARBA00023136"/>
    </source>
</evidence>
<name>A0A2G8JKC4_STIJA</name>
<evidence type="ECO:0000313" key="11">
    <source>
        <dbReference type="EMBL" id="PIK36185.1"/>
    </source>
</evidence>
<feature type="transmembrane region" description="Helical" evidence="8">
    <location>
        <begin position="405"/>
        <end position="428"/>
    </location>
</feature>
<dbReference type="PROSITE" id="PS50261">
    <property type="entry name" value="G_PROTEIN_RECEP_F2_4"/>
    <property type="match status" value="1"/>
</dbReference>
<evidence type="ECO:0000256" key="4">
    <source>
        <dbReference type="ARBA" id="ARBA00022989"/>
    </source>
</evidence>
<dbReference type="Proteomes" id="UP000230750">
    <property type="component" value="Unassembled WGS sequence"/>
</dbReference>
<feature type="transmembrane region" description="Helical" evidence="8">
    <location>
        <begin position="291"/>
        <end position="310"/>
    </location>
</feature>
<keyword evidence="12" id="KW-1185">Reference proteome</keyword>
<evidence type="ECO:0000256" key="8">
    <source>
        <dbReference type="SAM" id="Phobius"/>
    </source>
</evidence>
<dbReference type="PANTHER" id="PTHR12011">
    <property type="entry name" value="ADHESION G-PROTEIN COUPLED RECEPTOR"/>
    <property type="match status" value="1"/>
</dbReference>
<dbReference type="SMART" id="SM00303">
    <property type="entry name" value="GPS"/>
    <property type="match status" value="1"/>
</dbReference>
<dbReference type="Pfam" id="PF00002">
    <property type="entry name" value="7tm_2"/>
    <property type="match status" value="1"/>
</dbReference>
<gene>
    <name evidence="11" type="ORF">BSL78_26984</name>
</gene>
<dbReference type="GO" id="GO:0004930">
    <property type="term" value="F:G protein-coupled receptor activity"/>
    <property type="evidence" value="ECO:0007669"/>
    <property type="project" value="InterPro"/>
</dbReference>
<dbReference type="Gene3D" id="1.20.1070.10">
    <property type="entry name" value="Rhodopsin 7-helix transmembrane proteins"/>
    <property type="match status" value="1"/>
</dbReference>
<feature type="domain" description="G-protein coupled receptors family 2 profile 2" evidence="10">
    <location>
        <begin position="183"/>
        <end position="429"/>
    </location>
</feature>
<keyword evidence="3" id="KW-0732">Signal</keyword>
<accession>A0A2G8JKC4</accession>
<feature type="compositionally biased region" description="Low complexity" evidence="7">
    <location>
        <begin position="461"/>
        <end position="475"/>
    </location>
</feature>
<dbReference type="FunFam" id="1.20.1070.10:FF:000200">
    <property type="entry name" value="Adhesion G protein-coupled receptor L3"/>
    <property type="match status" value="1"/>
</dbReference>
<evidence type="ECO:0000256" key="1">
    <source>
        <dbReference type="ARBA" id="ARBA00004141"/>
    </source>
</evidence>
<dbReference type="OrthoDB" id="1100386at2759"/>
<keyword evidence="4 8" id="KW-1133">Transmembrane helix</keyword>
<dbReference type="InterPro" id="IPR057244">
    <property type="entry name" value="GAIN_B"/>
</dbReference>
<evidence type="ECO:0000256" key="3">
    <source>
        <dbReference type="ARBA" id="ARBA00022729"/>
    </source>
</evidence>
<feature type="transmembrane region" description="Helical" evidence="8">
    <location>
        <begin position="255"/>
        <end position="279"/>
    </location>
</feature>
<sequence length="789" mass="87781">MNEVTQSESASNILSSLEESAFLLAETIEVTSAEEQMTVTLEESNVVMSIMVQDSSHGNPVDASFPTKHTMSSKWTNIEDHIIIPKENFDVEKGGKSKAVFLAYNNIQGFLGHHPAKPLSQSKGFVNSRIMSASLNSANTPTKLKEPVRISFAHIQENATNPSCSFWDFENSSYGEWSNMGCKVIKSNSTHTVCSCNHLTNFAILMNIKQSRNLQNDRTTIHKNLCLTLLIAEVIFMAGISQVGEKIVCSIIAMFLHYFFLSAFAWMCLEGIQLYVMLVEVFEAESSRRKYYYPFGYGLPAVVVAVSAALNFHGYGTETYCWLSTDKYFIWAFVAPICLIILVNTVFLTMAMFIMCRHSKLQTNPKEKNMGEKFSSWLRGALVLLCLLGITWVFGLAYVNANMIVFAYIFTIFNVLQGMFIFLFHCLMNDKVRKEYRRYIRNSTWLPACIRDNYGGVFTSNSNQQQSFRSSSSGRGRAGDSKRLSNTTGSYSFDQRNHSSSSACRFSGEYMPIQSPPPIDSDHVESYDYEEVPDNAFMPTNISIEAEGNSRNGSQVHDEGIGLELEGHPTWNDKPSVVVVDNASGDLARFSKTDLVTASMEALQREKDTPLRESGIDSQPASPDSECLPSISYHVQRSHPNLATVKPLRKEDLQIHRESGIGASHSESDRSSASSEQMCPGSPVITPDEPSKAHIFPNPASAAHPNHTSMPDLVYPVPGRRAQFNEVPPEGSNKPNFLSLPKKSHSSVGVGEAKARRAYSDAGRRRNPATSSEAELYVPQTFSRIETMI</sequence>
<protein>
    <submittedName>
        <fullName evidence="11">Putative latrophilin-2 isoform X9</fullName>
    </submittedName>
</protein>
<feature type="region of interest" description="Disordered" evidence="7">
    <location>
        <begin position="461"/>
        <end position="500"/>
    </location>
</feature>
<dbReference type="GO" id="GO:0007166">
    <property type="term" value="P:cell surface receptor signaling pathway"/>
    <property type="evidence" value="ECO:0007669"/>
    <property type="project" value="InterPro"/>
</dbReference>
<dbReference type="GO" id="GO:0007189">
    <property type="term" value="P:adenylate cyclase-activating G protein-coupled receptor signaling pathway"/>
    <property type="evidence" value="ECO:0007669"/>
    <property type="project" value="TreeGrafter"/>
</dbReference>
<feature type="compositionally biased region" description="Basic and acidic residues" evidence="7">
    <location>
        <begin position="603"/>
        <end position="615"/>
    </location>
</feature>
<dbReference type="AlphaFoldDB" id="A0A2G8JKC4"/>
<keyword evidence="5 8" id="KW-0472">Membrane</keyword>
<dbReference type="PROSITE" id="PS00650">
    <property type="entry name" value="G_PROTEIN_RECEP_F2_2"/>
    <property type="match status" value="1"/>
</dbReference>
<keyword evidence="2 8" id="KW-0812">Transmembrane</keyword>
<dbReference type="InterPro" id="IPR000832">
    <property type="entry name" value="GPCR_2_secretin-like"/>
</dbReference>
<keyword evidence="6" id="KW-1015">Disulfide bond</keyword>
<dbReference type="PANTHER" id="PTHR12011:SF471">
    <property type="entry name" value="G-PROTEIN COUPLED RECEPTORS FAMILY 2 PROFILE 2 DOMAIN-CONTAINING PROTEIN"/>
    <property type="match status" value="1"/>
</dbReference>
<feature type="compositionally biased region" description="Polar residues" evidence="7">
    <location>
        <begin position="484"/>
        <end position="500"/>
    </location>
</feature>
<reference evidence="11 12" key="1">
    <citation type="journal article" date="2017" name="PLoS Biol.">
        <title>The sea cucumber genome provides insights into morphological evolution and visceral regeneration.</title>
        <authorList>
            <person name="Zhang X."/>
            <person name="Sun L."/>
            <person name="Yuan J."/>
            <person name="Sun Y."/>
            <person name="Gao Y."/>
            <person name="Zhang L."/>
            <person name="Li S."/>
            <person name="Dai H."/>
            <person name="Hamel J.F."/>
            <person name="Liu C."/>
            <person name="Yu Y."/>
            <person name="Liu S."/>
            <person name="Lin W."/>
            <person name="Guo K."/>
            <person name="Jin S."/>
            <person name="Xu P."/>
            <person name="Storey K.B."/>
            <person name="Huan P."/>
            <person name="Zhang T."/>
            <person name="Zhou Y."/>
            <person name="Zhang J."/>
            <person name="Lin C."/>
            <person name="Li X."/>
            <person name="Xing L."/>
            <person name="Huo D."/>
            <person name="Sun M."/>
            <person name="Wang L."/>
            <person name="Mercier A."/>
            <person name="Li F."/>
            <person name="Yang H."/>
            <person name="Xiang J."/>
        </authorList>
    </citation>
    <scope>NUCLEOTIDE SEQUENCE [LARGE SCALE GENOMIC DNA]</scope>
    <source>
        <strain evidence="11">Shaxun</strain>
        <tissue evidence="11">Muscle</tissue>
    </source>
</reference>
<evidence type="ECO:0000313" key="12">
    <source>
        <dbReference type="Proteomes" id="UP000230750"/>
    </source>
</evidence>
<evidence type="ECO:0000259" key="9">
    <source>
        <dbReference type="PROSITE" id="PS50221"/>
    </source>
</evidence>
<feature type="region of interest" description="Disordered" evidence="7">
    <location>
        <begin position="659"/>
        <end position="775"/>
    </location>
</feature>
<feature type="domain" description="GAIN-B" evidence="9">
    <location>
        <begin position="37"/>
        <end position="212"/>
    </location>
</feature>
<evidence type="ECO:0000256" key="6">
    <source>
        <dbReference type="ARBA" id="ARBA00023157"/>
    </source>
</evidence>
<organism evidence="11 12">
    <name type="scientific">Stichopus japonicus</name>
    <name type="common">Sea cucumber</name>
    <dbReference type="NCBI Taxonomy" id="307972"/>
    <lineage>
        <taxon>Eukaryota</taxon>
        <taxon>Metazoa</taxon>
        <taxon>Echinodermata</taxon>
        <taxon>Eleutherozoa</taxon>
        <taxon>Echinozoa</taxon>
        <taxon>Holothuroidea</taxon>
        <taxon>Aspidochirotacea</taxon>
        <taxon>Aspidochirotida</taxon>
        <taxon>Stichopodidae</taxon>
        <taxon>Apostichopus</taxon>
    </lineage>
</organism>
<feature type="transmembrane region" description="Helical" evidence="8">
    <location>
        <begin position="330"/>
        <end position="356"/>
    </location>
</feature>
<dbReference type="CDD" id="cd15440">
    <property type="entry name" value="7tmB2_latrophilin-like_invertebrate"/>
    <property type="match status" value="1"/>
</dbReference>